<organism evidence="2 3">
    <name type="scientific">Alligator mississippiensis</name>
    <name type="common">American alligator</name>
    <dbReference type="NCBI Taxonomy" id="8496"/>
    <lineage>
        <taxon>Eukaryota</taxon>
        <taxon>Metazoa</taxon>
        <taxon>Chordata</taxon>
        <taxon>Craniata</taxon>
        <taxon>Vertebrata</taxon>
        <taxon>Euteleostomi</taxon>
        <taxon>Archelosauria</taxon>
        <taxon>Archosauria</taxon>
        <taxon>Crocodylia</taxon>
        <taxon>Alligatoridae</taxon>
        <taxon>Alligatorinae</taxon>
        <taxon>Alligator</taxon>
    </lineage>
</organism>
<comment type="caution">
    <text evidence="2">The sequence shown here is derived from an EMBL/GenBank/DDBJ whole genome shotgun (WGS) entry which is preliminary data.</text>
</comment>
<dbReference type="Proteomes" id="UP000050525">
    <property type="component" value="Unassembled WGS sequence"/>
</dbReference>
<proteinExistence type="predicted"/>
<evidence type="ECO:0008006" key="4">
    <source>
        <dbReference type="Google" id="ProtNLM"/>
    </source>
</evidence>
<keyword evidence="3" id="KW-1185">Reference proteome</keyword>
<accession>A0A151P5S4</accession>
<feature type="signal peptide" evidence="1">
    <location>
        <begin position="1"/>
        <end position="20"/>
    </location>
</feature>
<dbReference type="EMBL" id="AKHW03000817">
    <property type="protein sequence ID" value="KYO44363.1"/>
    <property type="molecule type" value="Genomic_DNA"/>
</dbReference>
<reference evidence="2 3" key="1">
    <citation type="journal article" date="2012" name="Genome Biol.">
        <title>Sequencing three crocodilian genomes to illuminate the evolution of archosaurs and amniotes.</title>
        <authorList>
            <person name="St John J.A."/>
            <person name="Braun E.L."/>
            <person name="Isberg S.R."/>
            <person name="Miles L.G."/>
            <person name="Chong A.Y."/>
            <person name="Gongora J."/>
            <person name="Dalzell P."/>
            <person name="Moran C."/>
            <person name="Bed'hom B."/>
            <person name="Abzhanov A."/>
            <person name="Burgess S.C."/>
            <person name="Cooksey A.M."/>
            <person name="Castoe T.A."/>
            <person name="Crawford N.G."/>
            <person name="Densmore L.D."/>
            <person name="Drew J.C."/>
            <person name="Edwards S.V."/>
            <person name="Faircloth B.C."/>
            <person name="Fujita M.K."/>
            <person name="Greenwold M.J."/>
            <person name="Hoffmann F.G."/>
            <person name="Howard J.M."/>
            <person name="Iguchi T."/>
            <person name="Janes D.E."/>
            <person name="Khan S.Y."/>
            <person name="Kohno S."/>
            <person name="de Koning A.J."/>
            <person name="Lance S.L."/>
            <person name="McCarthy F.M."/>
            <person name="McCormack J.E."/>
            <person name="Merchant M.E."/>
            <person name="Peterson D.G."/>
            <person name="Pollock D.D."/>
            <person name="Pourmand N."/>
            <person name="Raney B.J."/>
            <person name="Roessler K.A."/>
            <person name="Sanford J.R."/>
            <person name="Sawyer R.H."/>
            <person name="Schmidt C.J."/>
            <person name="Triplett E.W."/>
            <person name="Tuberville T.D."/>
            <person name="Venegas-Anaya M."/>
            <person name="Howard J.T."/>
            <person name="Jarvis E.D."/>
            <person name="Guillette L.J.Jr."/>
            <person name="Glenn T.C."/>
            <person name="Green R.E."/>
            <person name="Ray D.A."/>
        </authorList>
    </citation>
    <scope>NUCLEOTIDE SEQUENCE [LARGE SCALE GENOMIC DNA]</scope>
    <source>
        <strain evidence="2">KSC_2009_1</strain>
    </source>
</reference>
<protein>
    <recommendedName>
        <fullName evidence="4">Secreted protein</fullName>
    </recommendedName>
</protein>
<evidence type="ECO:0000313" key="3">
    <source>
        <dbReference type="Proteomes" id="UP000050525"/>
    </source>
</evidence>
<evidence type="ECO:0000313" key="2">
    <source>
        <dbReference type="EMBL" id="KYO44363.1"/>
    </source>
</evidence>
<sequence length="152" mass="17013">MGSSLSCWLVICDCVAWVLTSIRTAAHWASFHLLALCRTGHMAPHIRVTEKHNVHNAKTQGQTFKGTWLPKGTVNLILVKCIRWKNGIYTEQLQLGQLQGEPRSPLQDFIVPDLELLVFPIPTAQAKLWARKTGCDKSRNHNDAEFPGSNSV</sequence>
<keyword evidence="1" id="KW-0732">Signal</keyword>
<name>A0A151P5S4_ALLMI</name>
<evidence type="ECO:0000256" key="1">
    <source>
        <dbReference type="SAM" id="SignalP"/>
    </source>
</evidence>
<feature type="chain" id="PRO_5007586707" description="Secreted protein" evidence="1">
    <location>
        <begin position="21"/>
        <end position="152"/>
    </location>
</feature>
<dbReference type="AlphaFoldDB" id="A0A151P5S4"/>
<gene>
    <name evidence="2" type="ORF">Y1Q_0012123</name>
</gene>